<dbReference type="GO" id="GO:0005737">
    <property type="term" value="C:cytoplasm"/>
    <property type="evidence" value="ECO:0007669"/>
    <property type="project" value="TreeGrafter"/>
</dbReference>
<protein>
    <recommendedName>
        <fullName evidence="10">Glycosyltransferase family 92 protein</fullName>
    </recommendedName>
</protein>
<evidence type="ECO:0000256" key="5">
    <source>
        <dbReference type="ARBA" id="ARBA00022692"/>
    </source>
</evidence>
<evidence type="ECO:0000256" key="3">
    <source>
        <dbReference type="ARBA" id="ARBA00022676"/>
    </source>
</evidence>
<evidence type="ECO:0000256" key="4">
    <source>
        <dbReference type="ARBA" id="ARBA00022679"/>
    </source>
</evidence>
<evidence type="ECO:0000256" key="7">
    <source>
        <dbReference type="ARBA" id="ARBA00023136"/>
    </source>
</evidence>
<reference evidence="8 9" key="1">
    <citation type="submission" date="2006-10" db="EMBL/GenBank/DDBJ databases">
        <title>The Genome Sequence of Batrachochytrium dendrobatidis JEL423.</title>
        <authorList>
            <consortium name="The Broad Institute Genome Sequencing Platform"/>
            <person name="Birren B."/>
            <person name="Lander E."/>
            <person name="Galagan J."/>
            <person name="Cuomo C."/>
            <person name="Devon K."/>
            <person name="Jaffe D."/>
            <person name="Butler J."/>
            <person name="Alvarez P."/>
            <person name="Gnerre S."/>
            <person name="Grabherr M."/>
            <person name="Kleber M."/>
            <person name="Mauceli E."/>
            <person name="Brockman W."/>
            <person name="Young S."/>
            <person name="LaButti K."/>
            <person name="Sykes S."/>
            <person name="DeCaprio D."/>
            <person name="Crawford M."/>
            <person name="Koehrsen M."/>
            <person name="Engels R."/>
            <person name="Montgomery P."/>
            <person name="Pearson M."/>
            <person name="Howarth C."/>
            <person name="Larson L."/>
            <person name="White J."/>
            <person name="O'Leary S."/>
            <person name="Kodira C."/>
            <person name="Zeng Q."/>
            <person name="Yandava C."/>
            <person name="Alvarado L."/>
            <person name="Longcore J."/>
            <person name="James T."/>
        </authorList>
    </citation>
    <scope>NUCLEOTIDE SEQUENCE [LARGE SCALE GENOMIC DNA]</scope>
    <source>
        <strain evidence="8 9">JEL423</strain>
    </source>
</reference>
<evidence type="ECO:0000256" key="1">
    <source>
        <dbReference type="ARBA" id="ARBA00004167"/>
    </source>
</evidence>
<evidence type="ECO:0000313" key="9">
    <source>
        <dbReference type="Proteomes" id="UP000077115"/>
    </source>
</evidence>
<gene>
    <name evidence="8" type="ORF">BDEG_23945</name>
</gene>
<proteinExistence type="inferred from homology"/>
<dbReference type="GO" id="GO:0016020">
    <property type="term" value="C:membrane"/>
    <property type="evidence" value="ECO:0007669"/>
    <property type="project" value="UniProtKB-SubCell"/>
</dbReference>
<evidence type="ECO:0000256" key="2">
    <source>
        <dbReference type="ARBA" id="ARBA00007647"/>
    </source>
</evidence>
<evidence type="ECO:0008006" key="10">
    <source>
        <dbReference type="Google" id="ProtNLM"/>
    </source>
</evidence>
<keyword evidence="6" id="KW-1133">Transmembrane helix</keyword>
<keyword evidence="3" id="KW-0328">Glycosyltransferase</keyword>
<keyword evidence="7" id="KW-0472">Membrane</keyword>
<dbReference type="InterPro" id="IPR008166">
    <property type="entry name" value="Glyco_transf_92"/>
</dbReference>
<accession>A0A177WK35</accession>
<reference evidence="8 9" key="2">
    <citation type="submission" date="2016-05" db="EMBL/GenBank/DDBJ databases">
        <title>Lineage-specific infection strategies underlie the spectrum of fungal disease in amphibians.</title>
        <authorList>
            <person name="Cuomo C.A."/>
            <person name="Farrer R.A."/>
            <person name="James T."/>
            <person name="Longcore J."/>
            <person name="Birren B."/>
        </authorList>
    </citation>
    <scope>NUCLEOTIDE SEQUENCE [LARGE SCALE GENOMIC DNA]</scope>
    <source>
        <strain evidence="8 9">JEL423</strain>
    </source>
</reference>
<comment type="subcellular location">
    <subcellularLocation>
        <location evidence="1">Membrane</location>
        <topology evidence="1">Single-pass membrane protein</topology>
    </subcellularLocation>
</comment>
<evidence type="ECO:0000256" key="6">
    <source>
        <dbReference type="ARBA" id="ARBA00022989"/>
    </source>
</evidence>
<dbReference type="Pfam" id="PF01697">
    <property type="entry name" value="Glyco_transf_92"/>
    <property type="match status" value="1"/>
</dbReference>
<name>A0A177WK35_BATDL</name>
<evidence type="ECO:0000313" key="8">
    <source>
        <dbReference type="EMBL" id="OAJ40182.1"/>
    </source>
</evidence>
<organism evidence="8 9">
    <name type="scientific">Batrachochytrium dendrobatidis (strain JEL423)</name>
    <dbReference type="NCBI Taxonomy" id="403673"/>
    <lineage>
        <taxon>Eukaryota</taxon>
        <taxon>Fungi</taxon>
        <taxon>Fungi incertae sedis</taxon>
        <taxon>Chytridiomycota</taxon>
        <taxon>Chytridiomycota incertae sedis</taxon>
        <taxon>Chytridiomycetes</taxon>
        <taxon>Rhizophydiales</taxon>
        <taxon>Rhizophydiales incertae sedis</taxon>
        <taxon>Batrachochytrium</taxon>
    </lineage>
</organism>
<dbReference type="PANTHER" id="PTHR21461">
    <property type="entry name" value="GLYCOSYLTRANSFERASE FAMILY 92 PROTEIN"/>
    <property type="match status" value="1"/>
</dbReference>
<dbReference type="PANTHER" id="PTHR21461:SF69">
    <property type="entry name" value="GLYCOSYLTRANSFERASE FAMILY 92 PROTEIN"/>
    <property type="match status" value="1"/>
</dbReference>
<dbReference type="OrthoDB" id="2526284at2759"/>
<comment type="similarity">
    <text evidence="2">Belongs to the glycosyltransferase 92 family.</text>
</comment>
<sequence>MPNGLKSPIHYNEGESPYSQSHLSETGNSSNPILPIDGYNYDNYIRIKKWPRRKNAYFLVVTTMIHNKARFVPEWIEFHLLQGFDRFVIYDDASTDGLKAILDPYIQMDVVEYIRWPEDGEAVHNSEAGPRVFDTKFQEDTFNTMYKLYCLNRPKRGSLHAHGGCQKSSAIDTIARYRHKSVWVLHADIDEFFYSRKKIGQSGLDGIVTVRDILAQNYHYYDQIVVQGHIFGTSGFMDDPTPVTKEMPFPMVMEQYRHRRSYTSDRNREAHIRSRIHCEKAFVKAYLPAGTWVHSWYFDKNAKVRSISSMESVLTMNHYQYRSILGQNRKAAENSNYNIEYDRPADQFLMETKDYGIGYLAPLVRHNLQQRINDNLFPELPSLNYFQPTRKPRVNSLVNKQVDICIAVTHFNGELPQLRKTIHSIQQFLNIVDKNITYKWVFVSQRITSVGDDKQQESVYFKDFYNLLDEVKYVSRTTTLAQMIDIATHLCGTNAEFILYLEDMWETRFRVPGRKSAHSTIVQKPVFKEAMDLMRQDTSILEVWMGDTPHNTPYTALYSDWLPISSIAHSDNPSNTTTNSTTISSSRWYRKNFGNEENPHSVTRLGGTLRHRLRQKSVGSWAMFDTDPNHNPLTLTKMYGQAAMKKNLSSAQICYGDSQKTGGCQLDSDHTNDGAITGIMWRQRLVLNKEKGLPFLFDRPLK</sequence>
<dbReference type="VEuPathDB" id="FungiDB:BDEG_23945"/>
<keyword evidence="5" id="KW-0812">Transmembrane</keyword>
<keyword evidence="4" id="KW-0808">Transferase</keyword>
<dbReference type="Proteomes" id="UP000077115">
    <property type="component" value="Unassembled WGS sequence"/>
</dbReference>
<dbReference type="AlphaFoldDB" id="A0A177WK35"/>
<dbReference type="GO" id="GO:0016757">
    <property type="term" value="F:glycosyltransferase activity"/>
    <property type="evidence" value="ECO:0007669"/>
    <property type="project" value="UniProtKB-KW"/>
</dbReference>
<dbReference type="EMBL" id="DS022304">
    <property type="protein sequence ID" value="OAJ40182.1"/>
    <property type="molecule type" value="Genomic_DNA"/>
</dbReference>